<dbReference type="EMBL" id="CP096115">
    <property type="protein sequence ID" value="UUX93346.1"/>
    <property type="molecule type" value="Genomic_DNA"/>
</dbReference>
<dbReference type="AlphaFoldDB" id="A0A9E7TMJ9"/>
<dbReference type="Pfam" id="PF24336">
    <property type="entry name" value="DUF7504"/>
    <property type="match status" value="1"/>
</dbReference>
<dbReference type="InterPro" id="IPR055927">
    <property type="entry name" value="DUF7504"/>
</dbReference>
<dbReference type="RefSeq" id="WP_257743485.1">
    <property type="nucleotide sequence ID" value="NZ_CP096115.1"/>
</dbReference>
<evidence type="ECO:0000313" key="1">
    <source>
        <dbReference type="EMBL" id="UUX93346.1"/>
    </source>
</evidence>
<gene>
    <name evidence="1" type="ORF">L6E24_04255</name>
</gene>
<dbReference type="KEGG" id="mend:L6E24_04255"/>
<sequence length="187" mass="20506">MPPITEILSESEIIIAMAEPQTLRNSVISTISELCSLGFSGIVISINEPWSILNKALDKKGTDTSDIFFIDCITITAVGQKKDENNCIYINSPGQLTNIGIALTKAMVAMKDKENLFMMIDSVNTMFVYNDSAQIIRFLHMFANKARLNSAKGIMYSVKNAVDPVISAQLATFADETVNLDADVEKS</sequence>
<evidence type="ECO:0008006" key="3">
    <source>
        <dbReference type="Google" id="ProtNLM"/>
    </source>
</evidence>
<name>A0A9E7TMJ9_9EURY</name>
<protein>
    <recommendedName>
        <fullName evidence="3">KaiC-like domain-containing protein</fullName>
    </recommendedName>
</protein>
<dbReference type="Proteomes" id="UP001060368">
    <property type="component" value="Chromosome"/>
</dbReference>
<organism evidence="1 2">
    <name type="scientific">Methanoplanus endosymbiosus</name>
    <dbReference type="NCBI Taxonomy" id="33865"/>
    <lineage>
        <taxon>Archaea</taxon>
        <taxon>Methanobacteriati</taxon>
        <taxon>Methanobacteriota</taxon>
        <taxon>Stenosarchaea group</taxon>
        <taxon>Methanomicrobia</taxon>
        <taxon>Methanomicrobiales</taxon>
        <taxon>Methanomicrobiaceae</taxon>
        <taxon>Methanoplanus</taxon>
    </lineage>
</organism>
<dbReference type="GeneID" id="74306881"/>
<accession>A0A9E7TMJ9</accession>
<proteinExistence type="predicted"/>
<reference evidence="1" key="1">
    <citation type="submission" date="2022-04" db="EMBL/GenBank/DDBJ databases">
        <title>Complete genome of Methanoplanus endosymbiosus DSM 3599.</title>
        <authorList>
            <person name="Chen S.-C."/>
            <person name="You Y.-T."/>
            <person name="Zhou Y.-Z."/>
            <person name="Lai M.-C."/>
        </authorList>
    </citation>
    <scope>NUCLEOTIDE SEQUENCE</scope>
    <source>
        <strain evidence="1">DSM 3599</strain>
    </source>
</reference>
<evidence type="ECO:0000313" key="2">
    <source>
        <dbReference type="Proteomes" id="UP001060368"/>
    </source>
</evidence>
<keyword evidence="2" id="KW-1185">Reference proteome</keyword>